<reference evidence="1" key="1">
    <citation type="submission" date="2014-11" db="EMBL/GenBank/DDBJ databases">
        <authorList>
            <person name="Amaro Gonzalez C."/>
        </authorList>
    </citation>
    <scope>NUCLEOTIDE SEQUENCE</scope>
</reference>
<sequence length="45" mass="5245">MHACRHSTSQAYRALWPASIYYSILPRIVHELISTTVYCPESFMN</sequence>
<organism evidence="1">
    <name type="scientific">Anguilla anguilla</name>
    <name type="common">European freshwater eel</name>
    <name type="synonym">Muraena anguilla</name>
    <dbReference type="NCBI Taxonomy" id="7936"/>
    <lineage>
        <taxon>Eukaryota</taxon>
        <taxon>Metazoa</taxon>
        <taxon>Chordata</taxon>
        <taxon>Craniata</taxon>
        <taxon>Vertebrata</taxon>
        <taxon>Euteleostomi</taxon>
        <taxon>Actinopterygii</taxon>
        <taxon>Neopterygii</taxon>
        <taxon>Teleostei</taxon>
        <taxon>Anguilliformes</taxon>
        <taxon>Anguillidae</taxon>
        <taxon>Anguilla</taxon>
    </lineage>
</organism>
<proteinExistence type="predicted"/>
<evidence type="ECO:0000313" key="1">
    <source>
        <dbReference type="EMBL" id="JAH86343.1"/>
    </source>
</evidence>
<dbReference type="AlphaFoldDB" id="A0A0E9WA44"/>
<dbReference type="EMBL" id="GBXM01022234">
    <property type="protein sequence ID" value="JAH86343.1"/>
    <property type="molecule type" value="Transcribed_RNA"/>
</dbReference>
<protein>
    <submittedName>
        <fullName evidence="1">Uncharacterized protein</fullName>
    </submittedName>
</protein>
<accession>A0A0E9WA44</accession>
<name>A0A0E9WA44_ANGAN</name>
<reference evidence="1" key="2">
    <citation type="journal article" date="2015" name="Fish Shellfish Immunol.">
        <title>Early steps in the European eel (Anguilla anguilla)-Vibrio vulnificus interaction in the gills: Role of the RtxA13 toxin.</title>
        <authorList>
            <person name="Callol A."/>
            <person name="Pajuelo D."/>
            <person name="Ebbesson L."/>
            <person name="Teles M."/>
            <person name="MacKenzie S."/>
            <person name="Amaro C."/>
        </authorList>
    </citation>
    <scope>NUCLEOTIDE SEQUENCE</scope>
</reference>